<organism evidence="1 2">
    <name type="scientific">Gryllotalpicola koreensis</name>
    <dbReference type="NCBI Taxonomy" id="993086"/>
    <lineage>
        <taxon>Bacteria</taxon>
        <taxon>Bacillati</taxon>
        <taxon>Actinomycetota</taxon>
        <taxon>Actinomycetes</taxon>
        <taxon>Micrococcales</taxon>
        <taxon>Microbacteriaceae</taxon>
        <taxon>Gryllotalpicola</taxon>
    </lineage>
</organism>
<accession>A0ABP8ACB6</accession>
<reference evidence="2" key="1">
    <citation type="journal article" date="2019" name="Int. J. Syst. Evol. Microbiol.">
        <title>The Global Catalogue of Microorganisms (GCM) 10K type strain sequencing project: providing services to taxonomists for standard genome sequencing and annotation.</title>
        <authorList>
            <consortium name="The Broad Institute Genomics Platform"/>
            <consortium name="The Broad Institute Genome Sequencing Center for Infectious Disease"/>
            <person name="Wu L."/>
            <person name="Ma J."/>
        </authorList>
    </citation>
    <scope>NUCLEOTIDE SEQUENCE [LARGE SCALE GENOMIC DNA]</scope>
    <source>
        <strain evidence="2">JCM 17591</strain>
    </source>
</reference>
<evidence type="ECO:0000313" key="2">
    <source>
        <dbReference type="Proteomes" id="UP001501079"/>
    </source>
</evidence>
<gene>
    <name evidence="1" type="ORF">GCM10022287_37010</name>
</gene>
<evidence type="ECO:0000313" key="1">
    <source>
        <dbReference type="EMBL" id="GAA4181558.1"/>
    </source>
</evidence>
<dbReference type="Proteomes" id="UP001501079">
    <property type="component" value="Unassembled WGS sequence"/>
</dbReference>
<proteinExistence type="predicted"/>
<protein>
    <submittedName>
        <fullName evidence="1">Uncharacterized protein</fullName>
    </submittedName>
</protein>
<comment type="caution">
    <text evidence="1">The sequence shown here is derived from an EMBL/GenBank/DDBJ whole genome shotgun (WGS) entry which is preliminary data.</text>
</comment>
<keyword evidence="2" id="KW-1185">Reference proteome</keyword>
<dbReference type="EMBL" id="BAABBW010000007">
    <property type="protein sequence ID" value="GAA4181558.1"/>
    <property type="molecule type" value="Genomic_DNA"/>
</dbReference>
<name>A0ABP8ACB6_9MICO</name>
<sequence>MVTLALAGALALAGCTGVGSPKAQVGAPAPRSTATSVAQVNSLDDAVAVALAVTPKTPVAEIGQAGTLLKRYTDASSTLTADQKSAADAFLAQSQQAVAAGDAAGAGADLQAAAHGVSQALSGD</sequence>